<accession>A0A0E9RW01</accession>
<reference evidence="1" key="1">
    <citation type="submission" date="2014-11" db="EMBL/GenBank/DDBJ databases">
        <authorList>
            <person name="Amaro Gonzalez C."/>
        </authorList>
    </citation>
    <scope>NUCLEOTIDE SEQUENCE</scope>
</reference>
<proteinExistence type="predicted"/>
<evidence type="ECO:0000313" key="1">
    <source>
        <dbReference type="EMBL" id="JAH33271.1"/>
    </source>
</evidence>
<organism evidence="1">
    <name type="scientific">Anguilla anguilla</name>
    <name type="common">European freshwater eel</name>
    <name type="synonym">Muraena anguilla</name>
    <dbReference type="NCBI Taxonomy" id="7936"/>
    <lineage>
        <taxon>Eukaryota</taxon>
        <taxon>Metazoa</taxon>
        <taxon>Chordata</taxon>
        <taxon>Craniata</taxon>
        <taxon>Vertebrata</taxon>
        <taxon>Euteleostomi</taxon>
        <taxon>Actinopterygii</taxon>
        <taxon>Neopterygii</taxon>
        <taxon>Teleostei</taxon>
        <taxon>Anguilliformes</taxon>
        <taxon>Anguillidae</taxon>
        <taxon>Anguilla</taxon>
    </lineage>
</organism>
<name>A0A0E9RW01_ANGAN</name>
<dbReference type="AlphaFoldDB" id="A0A0E9RW01"/>
<sequence>MLLGPKTKTEYTVADYLTIVKETKQGEHRQIGH</sequence>
<reference evidence="1" key="2">
    <citation type="journal article" date="2015" name="Fish Shellfish Immunol.">
        <title>Early steps in the European eel (Anguilla anguilla)-Vibrio vulnificus interaction in the gills: Role of the RtxA13 toxin.</title>
        <authorList>
            <person name="Callol A."/>
            <person name="Pajuelo D."/>
            <person name="Ebbesson L."/>
            <person name="Teles M."/>
            <person name="MacKenzie S."/>
            <person name="Amaro C."/>
        </authorList>
    </citation>
    <scope>NUCLEOTIDE SEQUENCE</scope>
</reference>
<dbReference type="EMBL" id="GBXM01075306">
    <property type="protein sequence ID" value="JAH33271.1"/>
    <property type="molecule type" value="Transcribed_RNA"/>
</dbReference>
<protein>
    <submittedName>
        <fullName evidence="1">Uncharacterized protein</fullName>
    </submittedName>
</protein>